<dbReference type="SUPFAM" id="SSF53448">
    <property type="entry name" value="Nucleotide-diphospho-sugar transferases"/>
    <property type="match status" value="1"/>
</dbReference>
<keyword evidence="11" id="KW-1185">Reference proteome</keyword>
<accession>A0A7I8VCJ9</accession>
<comment type="subcellular location">
    <subcellularLocation>
        <location evidence="1 9">Golgi apparatus</location>
        <location evidence="1 9">Golgi stack membrane</location>
        <topology evidence="1 9">Single-pass type II membrane protein</topology>
    </subcellularLocation>
</comment>
<keyword evidence="5 9" id="KW-0735">Signal-anchor</keyword>
<dbReference type="Proteomes" id="UP000549394">
    <property type="component" value="Unassembled WGS sequence"/>
</dbReference>
<keyword evidence="7 9" id="KW-0333">Golgi apparatus</keyword>
<evidence type="ECO:0000313" key="10">
    <source>
        <dbReference type="EMBL" id="CAD5112982.1"/>
    </source>
</evidence>
<proteinExistence type="inferred from homology"/>
<evidence type="ECO:0000256" key="9">
    <source>
        <dbReference type="RuleBase" id="RU364016"/>
    </source>
</evidence>
<comment type="caution">
    <text evidence="10">The sequence shown here is derived from an EMBL/GenBank/DDBJ whole genome shotgun (WGS) entry which is preliminary data.</text>
</comment>
<evidence type="ECO:0000313" key="11">
    <source>
        <dbReference type="Proteomes" id="UP000549394"/>
    </source>
</evidence>
<keyword evidence="3 9" id="KW-0808">Transferase</keyword>
<dbReference type="PANTHER" id="PTHR12369">
    <property type="entry name" value="CHONDROITIN SYNTHASE"/>
    <property type="match status" value="1"/>
</dbReference>
<evidence type="ECO:0000256" key="8">
    <source>
        <dbReference type="ARBA" id="ARBA00023136"/>
    </source>
</evidence>
<evidence type="ECO:0000256" key="3">
    <source>
        <dbReference type="ARBA" id="ARBA00022679"/>
    </source>
</evidence>
<reference evidence="10 11" key="1">
    <citation type="submission" date="2020-08" db="EMBL/GenBank/DDBJ databases">
        <authorList>
            <person name="Hejnol A."/>
        </authorList>
    </citation>
    <scope>NUCLEOTIDE SEQUENCE [LARGE SCALE GENOMIC DNA]</scope>
</reference>
<evidence type="ECO:0000256" key="7">
    <source>
        <dbReference type="ARBA" id="ARBA00023034"/>
    </source>
</evidence>
<evidence type="ECO:0000256" key="1">
    <source>
        <dbReference type="ARBA" id="ARBA00004447"/>
    </source>
</evidence>
<organism evidence="10 11">
    <name type="scientific">Dimorphilus gyrociliatus</name>
    <dbReference type="NCBI Taxonomy" id="2664684"/>
    <lineage>
        <taxon>Eukaryota</taxon>
        <taxon>Metazoa</taxon>
        <taxon>Spiralia</taxon>
        <taxon>Lophotrochozoa</taxon>
        <taxon>Annelida</taxon>
        <taxon>Polychaeta</taxon>
        <taxon>Polychaeta incertae sedis</taxon>
        <taxon>Dinophilidae</taxon>
        <taxon>Dimorphilus</taxon>
    </lineage>
</organism>
<protein>
    <recommendedName>
        <fullName evidence="9">Hexosyltransferase</fullName>
        <ecNumber evidence="9">2.4.1.-</ecNumber>
    </recommendedName>
</protein>
<dbReference type="EC" id="2.4.1.-" evidence="9"/>
<gene>
    <name evidence="10" type="ORF">DGYR_LOCUS2035</name>
</gene>
<dbReference type="InterPro" id="IPR029044">
    <property type="entry name" value="Nucleotide-diphossugar_trans"/>
</dbReference>
<comment type="similarity">
    <text evidence="2 9">Belongs to the chondroitin N-acetylgalactosaminyltransferase family.</text>
</comment>
<name>A0A7I8VCJ9_9ANNE</name>
<dbReference type="Gene3D" id="3.90.550.10">
    <property type="entry name" value="Spore Coat Polysaccharide Biosynthesis Protein SpsA, Chain A"/>
    <property type="match status" value="1"/>
</dbReference>
<dbReference type="GO" id="GO:0032580">
    <property type="term" value="C:Golgi cisterna membrane"/>
    <property type="evidence" value="ECO:0007669"/>
    <property type="project" value="UniProtKB-SubCell"/>
</dbReference>
<dbReference type="EMBL" id="CAJFCJ010000003">
    <property type="protein sequence ID" value="CAD5112982.1"/>
    <property type="molecule type" value="Genomic_DNA"/>
</dbReference>
<dbReference type="InterPro" id="IPR051227">
    <property type="entry name" value="CS_glycosyltransferase"/>
</dbReference>
<dbReference type="Pfam" id="PF05679">
    <property type="entry name" value="CHGN"/>
    <property type="match status" value="1"/>
</dbReference>
<sequence length="472" mass="55105">MSLFYLLNFQTSTLNQNFLRPYDYEQIIAEKEARIRELEYELNDLKENKTSRSKSSEIEDLITKVHSRWRNGSLSGGGLKFHNEFEMSAFARFTLNRIYLIEPGLGKRVVEKPIAFKKKDILEVVSGAYPLSIQEFYQGKEKSLYTDKIFLEGIVKNEPSIGAVYELYFRNLEFPTDRNKFVRVTLSRPFAPVYGLGYAPININNKLLLVILPLSYERLDKFKSFLDRFQMLALEDTKLAFTLVYFGEKGSLEAKSMLNKLRQNQITAKFIHLKETFSRGRGLQAGVDDWQNEDVILFFCDVDVIFNAEFLQRCRLNVEKGKRVYYPMVFSLYNPKVVYTMHGYHIPKEDKQLVISKDTGFWRDFGYGMTCQYKSDFESIRGFDQKVSGWGKEDVLLFKKYVKSSYVVLRSPDQGIFHLWHPKECDGNLPIDQYRSCLSSRALNEASHRQLGMLAFKDEIKVREKLKENSKS</sequence>
<evidence type="ECO:0000256" key="4">
    <source>
        <dbReference type="ARBA" id="ARBA00022692"/>
    </source>
</evidence>
<keyword evidence="6" id="KW-1133">Transmembrane helix</keyword>
<evidence type="ECO:0000256" key="6">
    <source>
        <dbReference type="ARBA" id="ARBA00022989"/>
    </source>
</evidence>
<dbReference type="GO" id="GO:0047238">
    <property type="term" value="F:glucuronosyl-N-acetylgalactosaminyl-proteoglycan 4-beta-N-acetylgalactosaminyltransferase activity"/>
    <property type="evidence" value="ECO:0007669"/>
    <property type="project" value="TreeGrafter"/>
</dbReference>
<dbReference type="InterPro" id="IPR008428">
    <property type="entry name" value="Chond_GalNAc"/>
</dbReference>
<dbReference type="PANTHER" id="PTHR12369:SF45">
    <property type="entry name" value="HEXOSYLTRANSFERASE"/>
    <property type="match status" value="1"/>
</dbReference>
<dbReference type="AlphaFoldDB" id="A0A7I8VCJ9"/>
<evidence type="ECO:0000256" key="2">
    <source>
        <dbReference type="ARBA" id="ARBA00009239"/>
    </source>
</evidence>
<dbReference type="OrthoDB" id="431432at2759"/>
<keyword evidence="4" id="KW-0812">Transmembrane</keyword>
<evidence type="ECO:0000256" key="5">
    <source>
        <dbReference type="ARBA" id="ARBA00022968"/>
    </source>
</evidence>
<keyword evidence="8" id="KW-0472">Membrane</keyword>